<dbReference type="InterPro" id="IPR006594">
    <property type="entry name" value="LisH"/>
</dbReference>
<dbReference type="GO" id="GO:0005737">
    <property type="term" value="C:cytoplasm"/>
    <property type="evidence" value="ECO:0007669"/>
    <property type="project" value="TreeGrafter"/>
</dbReference>
<proteinExistence type="predicted"/>
<dbReference type="PANTHER" id="PTHR15526:SF5">
    <property type="entry name" value="MUSKELIN"/>
    <property type="match status" value="1"/>
</dbReference>
<dbReference type="PROSITE" id="PS50022">
    <property type="entry name" value="FA58C_3"/>
    <property type="match status" value="1"/>
</dbReference>
<dbReference type="AlphaFoldDB" id="A0AAD9L344"/>
<name>A0AAD9L344_RIDPI</name>
<dbReference type="InterPro" id="IPR056737">
    <property type="entry name" value="Beta-prop_ATRN-MKLN-like"/>
</dbReference>
<dbReference type="Pfam" id="PF01344">
    <property type="entry name" value="Kelch_1"/>
    <property type="match status" value="1"/>
</dbReference>
<dbReference type="InterPro" id="IPR015915">
    <property type="entry name" value="Kelch-typ_b-propeller"/>
</dbReference>
<dbReference type="InterPro" id="IPR008979">
    <property type="entry name" value="Galactose-bd-like_sf"/>
</dbReference>
<dbReference type="Gene3D" id="2.60.120.260">
    <property type="entry name" value="Galactose-binding domain-like"/>
    <property type="match status" value="1"/>
</dbReference>
<evidence type="ECO:0000256" key="2">
    <source>
        <dbReference type="ARBA" id="ARBA00022737"/>
    </source>
</evidence>
<dbReference type="InterPro" id="IPR010565">
    <property type="entry name" value="Muskelin_N"/>
</dbReference>
<dbReference type="SUPFAM" id="SSF117281">
    <property type="entry name" value="Kelch motif"/>
    <property type="match status" value="1"/>
</dbReference>
<dbReference type="InterPro" id="IPR006652">
    <property type="entry name" value="Kelch_1"/>
</dbReference>
<dbReference type="EMBL" id="JAODUO010000366">
    <property type="protein sequence ID" value="KAK2182105.1"/>
    <property type="molecule type" value="Genomic_DNA"/>
</dbReference>
<gene>
    <name evidence="4" type="ORF">NP493_366g01038</name>
</gene>
<keyword evidence="1" id="KW-0880">Kelch repeat</keyword>
<keyword evidence="5" id="KW-1185">Reference proteome</keyword>
<comment type="caution">
    <text evidence="4">The sequence shown here is derived from an EMBL/GenBank/DDBJ whole genome shotgun (WGS) entry which is preliminary data.</text>
</comment>
<dbReference type="PANTHER" id="PTHR15526">
    <property type="entry name" value="MUSKELIN"/>
    <property type="match status" value="1"/>
</dbReference>
<evidence type="ECO:0000259" key="3">
    <source>
        <dbReference type="PROSITE" id="PS50022"/>
    </source>
</evidence>
<keyword evidence="2" id="KW-0677">Repeat</keyword>
<accession>A0AAD9L344</accession>
<dbReference type="InterPro" id="IPR052456">
    <property type="entry name" value="CTLH_complex_component"/>
</dbReference>
<dbReference type="SUPFAM" id="SSF49785">
    <property type="entry name" value="Galactose-binding domain-like"/>
    <property type="match status" value="1"/>
</dbReference>
<protein>
    <recommendedName>
        <fullName evidence="3">F5/8 type C domain-containing protein</fullName>
    </recommendedName>
</protein>
<dbReference type="Gene3D" id="2.120.10.80">
    <property type="entry name" value="Kelch-type beta propeller"/>
    <property type="match status" value="2"/>
</dbReference>
<dbReference type="Proteomes" id="UP001209878">
    <property type="component" value="Unassembled WGS sequence"/>
</dbReference>
<dbReference type="PROSITE" id="PS50896">
    <property type="entry name" value="LISH"/>
    <property type="match status" value="1"/>
</dbReference>
<dbReference type="InterPro" id="IPR000421">
    <property type="entry name" value="FA58C"/>
</dbReference>
<organism evidence="4 5">
    <name type="scientific">Ridgeia piscesae</name>
    <name type="common">Tubeworm</name>
    <dbReference type="NCBI Taxonomy" id="27915"/>
    <lineage>
        <taxon>Eukaryota</taxon>
        <taxon>Metazoa</taxon>
        <taxon>Spiralia</taxon>
        <taxon>Lophotrochozoa</taxon>
        <taxon>Annelida</taxon>
        <taxon>Polychaeta</taxon>
        <taxon>Sedentaria</taxon>
        <taxon>Canalipalpata</taxon>
        <taxon>Sabellida</taxon>
        <taxon>Siboglinidae</taxon>
        <taxon>Ridgeia</taxon>
    </lineage>
</organism>
<evidence type="ECO:0000256" key="1">
    <source>
        <dbReference type="ARBA" id="ARBA00022441"/>
    </source>
</evidence>
<feature type="domain" description="F5/8 type C" evidence="3">
    <location>
        <begin position="1"/>
        <end position="144"/>
    </location>
</feature>
<sequence>MAANVKLLKYSIHKYSSYSANYVPENILVDNSSDQSSRWSSDTNNPPQFLTLKLERPAIIEAITFGKYEKTHVCNLKKFKVYGGLNDEHMIELVDSGLKNDHVAETFYLKHKIDSNYFPCRYIKIAPIQSWGNSFNFSVWYVALHGTDDPHVVKPCMNWYSTYREREAIRLCLKHFRQHHYTEAYDSLQKKTKVSLEHPVLTELHDHLVLHGDFDSCERLIAQSCEEGLFDNYISQQDYKPKWTAIEPVSKDSTSAMRPGMRGGHQMCIDIHTENIYLYGGWDGNTDLADLWSYHVPTGEWTCIAKNTDEDGGPSARSCHKMCLDHERKRFFILGRYLDPSTRTPDNLKSDFYMYDTESAKWTLITEDTGAMGGPQLIFDHQMVMDVEKQQLFVFGGRVLTCSPEGQRSSADPTFSGLYSYHVPTNTWKKLRDDCPEIRSRIGHSMLFHIRQRALYIFAGQRSKEYLNDFLIYHVDTDEVEVVPTDGSNKEYPQVPAAGFTQRATIDPDLNEIHVLSGLSKDKEKRDNVKNSFWVYNINKNTWSCIYKNENTGEHYWNKMQHLEPVPRFAHQLVYDYIKKVHYLFGGNPGKDSLPKMRLDDFWSLKLCRPSMEHLLRRCRHLVRRHHFEEIAAHSPVAALHYLQADLAETVDHSDPEETKEFQLLASTLFKDRSQELDAFIDPDVNEHFVGRTQLFDTLVNFFPDGMSQPKNNLIDLVTLN</sequence>
<reference evidence="4" key="1">
    <citation type="journal article" date="2023" name="Mol. Biol. Evol.">
        <title>Third-Generation Sequencing Reveals the Adaptive Role of the Epigenome in Three Deep-Sea Polychaetes.</title>
        <authorList>
            <person name="Perez M."/>
            <person name="Aroh O."/>
            <person name="Sun Y."/>
            <person name="Lan Y."/>
            <person name="Juniper S.K."/>
            <person name="Young C.R."/>
            <person name="Angers B."/>
            <person name="Qian P.Y."/>
        </authorList>
    </citation>
    <scope>NUCLEOTIDE SEQUENCE</scope>
    <source>
        <strain evidence="4">R07B-5</strain>
    </source>
</reference>
<evidence type="ECO:0000313" key="5">
    <source>
        <dbReference type="Proteomes" id="UP001209878"/>
    </source>
</evidence>
<evidence type="ECO:0000313" key="4">
    <source>
        <dbReference type="EMBL" id="KAK2182105.1"/>
    </source>
</evidence>
<dbReference type="FunFam" id="2.60.120.260:FF:000066">
    <property type="entry name" value="Muskelin 1"/>
    <property type="match status" value="1"/>
</dbReference>
<dbReference type="Pfam" id="PF24981">
    <property type="entry name" value="Beta-prop_ATRN-LZTR1"/>
    <property type="match status" value="1"/>
</dbReference>
<dbReference type="Pfam" id="PF06588">
    <property type="entry name" value="Muskelin_N"/>
    <property type="match status" value="1"/>
</dbReference>